<dbReference type="AlphaFoldDB" id="A0AAV4LIU9"/>
<dbReference type="Proteomes" id="UP001057291">
    <property type="component" value="Unassembled WGS sequence"/>
</dbReference>
<dbReference type="InterPro" id="IPR011961">
    <property type="entry name" value="RimM"/>
</dbReference>
<dbReference type="EMBL" id="BOQE01000001">
    <property type="protein sequence ID" value="GIM47563.1"/>
    <property type="molecule type" value="Genomic_DNA"/>
</dbReference>
<evidence type="ECO:0000313" key="9">
    <source>
        <dbReference type="Proteomes" id="UP001057291"/>
    </source>
</evidence>
<accession>A0AAV4LIU9</accession>
<dbReference type="InterPro" id="IPR011033">
    <property type="entry name" value="PRC_barrel-like_sf"/>
</dbReference>
<dbReference type="InterPro" id="IPR002676">
    <property type="entry name" value="RimM_N"/>
</dbReference>
<dbReference type="SUPFAM" id="SSF50447">
    <property type="entry name" value="Translation proteins"/>
    <property type="match status" value="1"/>
</dbReference>
<dbReference type="Pfam" id="PF01782">
    <property type="entry name" value="RimM"/>
    <property type="match status" value="1"/>
</dbReference>
<keyword evidence="9" id="KW-1185">Reference proteome</keyword>
<dbReference type="RefSeq" id="WP_282200527.1">
    <property type="nucleotide sequence ID" value="NZ_BOQE01000001.1"/>
</dbReference>
<comment type="caution">
    <text evidence="8">The sequence shown here is derived from an EMBL/GenBank/DDBJ whole genome shotgun (WGS) entry which is preliminary data.</text>
</comment>
<dbReference type="GO" id="GO:0042274">
    <property type="term" value="P:ribosomal small subunit biogenesis"/>
    <property type="evidence" value="ECO:0007669"/>
    <property type="project" value="UniProtKB-UniRule"/>
</dbReference>
<dbReference type="GO" id="GO:0005737">
    <property type="term" value="C:cytoplasm"/>
    <property type="evidence" value="ECO:0007669"/>
    <property type="project" value="UniProtKB-SubCell"/>
</dbReference>
<dbReference type="PANTHER" id="PTHR33692">
    <property type="entry name" value="RIBOSOME MATURATION FACTOR RIMM"/>
    <property type="match status" value="1"/>
</dbReference>
<evidence type="ECO:0000313" key="8">
    <source>
        <dbReference type="EMBL" id="GIM47563.1"/>
    </source>
</evidence>
<dbReference type="PANTHER" id="PTHR33692:SF1">
    <property type="entry name" value="RIBOSOME MATURATION FACTOR RIMM"/>
    <property type="match status" value="1"/>
</dbReference>
<dbReference type="Gene3D" id="2.30.30.240">
    <property type="entry name" value="PRC-barrel domain"/>
    <property type="match status" value="1"/>
</dbReference>
<evidence type="ECO:0000256" key="2">
    <source>
        <dbReference type="ARBA" id="ARBA00022517"/>
    </source>
</evidence>
<evidence type="ECO:0000259" key="6">
    <source>
        <dbReference type="Pfam" id="PF01782"/>
    </source>
</evidence>
<dbReference type="GO" id="GO:0006364">
    <property type="term" value="P:rRNA processing"/>
    <property type="evidence" value="ECO:0007669"/>
    <property type="project" value="UniProtKB-UniRule"/>
</dbReference>
<keyword evidence="3 5" id="KW-0698">rRNA processing</keyword>
<name>A0AAV4LIU9_9BACL</name>
<dbReference type="InterPro" id="IPR036976">
    <property type="entry name" value="RimM_N_sf"/>
</dbReference>
<dbReference type="GO" id="GO:0005840">
    <property type="term" value="C:ribosome"/>
    <property type="evidence" value="ECO:0007669"/>
    <property type="project" value="InterPro"/>
</dbReference>
<dbReference type="InterPro" id="IPR009000">
    <property type="entry name" value="Transl_B-barrel_sf"/>
</dbReference>
<comment type="subunit">
    <text evidence="5">Binds ribosomal protein uS19.</text>
</comment>
<feature type="domain" description="Ribosome maturation factor RimM PRC barrel" evidence="7">
    <location>
        <begin position="104"/>
        <end position="171"/>
    </location>
</feature>
<evidence type="ECO:0000256" key="3">
    <source>
        <dbReference type="ARBA" id="ARBA00022552"/>
    </source>
</evidence>
<keyword evidence="1 5" id="KW-0963">Cytoplasm</keyword>
<comment type="subcellular location">
    <subcellularLocation>
        <location evidence="5">Cytoplasm</location>
    </subcellularLocation>
</comment>
<comment type="domain">
    <text evidence="5">The PRC barrel domain binds ribosomal protein uS19.</text>
</comment>
<keyword evidence="2 5" id="KW-0690">Ribosome biogenesis</keyword>
<dbReference type="Pfam" id="PF24986">
    <property type="entry name" value="PRC_RimM"/>
    <property type="match status" value="1"/>
</dbReference>
<evidence type="ECO:0000256" key="5">
    <source>
        <dbReference type="HAMAP-Rule" id="MF_00014"/>
    </source>
</evidence>
<reference evidence="8" key="1">
    <citation type="journal article" date="2023" name="Int. J. Syst. Evol. Microbiol.">
        <title>Collibacillus ludicampi gen. nov., sp. nov., a new soil bacterium of the family Alicyclobacillaceae.</title>
        <authorList>
            <person name="Jojima T."/>
            <person name="Ioku Y."/>
            <person name="Fukuta Y."/>
            <person name="Shirasaka N."/>
            <person name="Matsumura Y."/>
            <person name="Mori M."/>
        </authorList>
    </citation>
    <scope>NUCLEOTIDE SEQUENCE</scope>
    <source>
        <strain evidence="8">TP075</strain>
    </source>
</reference>
<dbReference type="HAMAP" id="MF_00014">
    <property type="entry name" value="Ribosome_mat_RimM"/>
    <property type="match status" value="1"/>
</dbReference>
<sequence length="173" mass="19565">MNEQLFTVGSLVNTQGIRGEVRVISRTDFPEKRFAPGAKLLLIHKDFPGPVPLTVETVRKHKNFYLLRFKDHPTINHVEKYKGGELKVPQSELQELPENTYYIFQLVGCEVVTEDGETLGVLKEVLKPGANDVWVVKPPRGKDILLPAIPECILDVDVEKKKITVHIMEGLLE</sequence>
<dbReference type="InterPro" id="IPR056792">
    <property type="entry name" value="PRC_RimM"/>
</dbReference>
<dbReference type="SUPFAM" id="SSF50346">
    <property type="entry name" value="PRC-barrel domain"/>
    <property type="match status" value="1"/>
</dbReference>
<evidence type="ECO:0000259" key="7">
    <source>
        <dbReference type="Pfam" id="PF24986"/>
    </source>
</evidence>
<gene>
    <name evidence="5 8" type="primary">rimM</name>
    <name evidence="8" type="ORF">DNHGIG_31120</name>
</gene>
<keyword evidence="4 5" id="KW-0143">Chaperone</keyword>
<proteinExistence type="inferred from homology"/>
<comment type="similarity">
    <text evidence="5">Belongs to the RimM family.</text>
</comment>
<dbReference type="GO" id="GO:0043022">
    <property type="term" value="F:ribosome binding"/>
    <property type="evidence" value="ECO:0007669"/>
    <property type="project" value="InterPro"/>
</dbReference>
<dbReference type="Gene3D" id="2.40.30.60">
    <property type="entry name" value="RimM"/>
    <property type="match status" value="1"/>
</dbReference>
<evidence type="ECO:0000256" key="4">
    <source>
        <dbReference type="ARBA" id="ARBA00023186"/>
    </source>
</evidence>
<protein>
    <recommendedName>
        <fullName evidence="5">Ribosome maturation factor RimM</fullName>
    </recommendedName>
</protein>
<evidence type="ECO:0000256" key="1">
    <source>
        <dbReference type="ARBA" id="ARBA00022490"/>
    </source>
</evidence>
<dbReference type="NCBIfam" id="TIGR02273">
    <property type="entry name" value="16S_RimM"/>
    <property type="match status" value="1"/>
</dbReference>
<feature type="domain" description="RimM N-terminal" evidence="6">
    <location>
        <begin position="8"/>
        <end position="91"/>
    </location>
</feature>
<comment type="function">
    <text evidence="5">An accessory protein needed during the final step in the assembly of 30S ribosomal subunit, possibly for assembly of the head region. Essential for efficient processing of 16S rRNA. May be needed both before and after RbfA during the maturation of 16S rRNA. It has affinity for free ribosomal 30S subunits but not for 70S ribosomes.</text>
</comment>
<organism evidence="8 9">
    <name type="scientific">Collibacillus ludicampi</name>
    <dbReference type="NCBI Taxonomy" id="2771369"/>
    <lineage>
        <taxon>Bacteria</taxon>
        <taxon>Bacillati</taxon>
        <taxon>Bacillota</taxon>
        <taxon>Bacilli</taxon>
        <taxon>Bacillales</taxon>
        <taxon>Alicyclobacillaceae</taxon>
        <taxon>Collibacillus</taxon>
    </lineage>
</organism>